<dbReference type="Gene3D" id="3.30.40.10">
    <property type="entry name" value="Zinc/RING finger domain, C3HC4 (zinc finger)"/>
    <property type="match status" value="2"/>
</dbReference>
<keyword evidence="7" id="KW-0007">Acetylation</keyword>
<keyword evidence="9" id="KW-0539">Nucleus</keyword>
<evidence type="ECO:0000256" key="5">
    <source>
        <dbReference type="ARBA" id="ARBA00022771"/>
    </source>
</evidence>
<dbReference type="PROSITE" id="PS50812">
    <property type="entry name" value="PWWP"/>
    <property type="match status" value="1"/>
</dbReference>
<evidence type="ECO:0000256" key="11">
    <source>
        <dbReference type="PROSITE-ProRule" id="PRU00146"/>
    </source>
</evidence>
<dbReference type="SUPFAM" id="SSF57903">
    <property type="entry name" value="FYVE/PHD zinc finger"/>
    <property type="match status" value="1"/>
</dbReference>
<feature type="compositionally biased region" description="Low complexity" evidence="12">
    <location>
        <begin position="750"/>
        <end position="763"/>
    </location>
</feature>
<feature type="region of interest" description="Disordered" evidence="12">
    <location>
        <begin position="668"/>
        <end position="726"/>
    </location>
</feature>
<dbReference type="SMART" id="SM00293">
    <property type="entry name" value="PWWP"/>
    <property type="match status" value="1"/>
</dbReference>
<keyword evidence="2" id="KW-0597">Phosphoprotein</keyword>
<evidence type="ECO:0000259" key="14">
    <source>
        <dbReference type="PROSITE" id="PS50016"/>
    </source>
</evidence>
<dbReference type="Pfam" id="PF10513">
    <property type="entry name" value="EPL1"/>
    <property type="match status" value="1"/>
</dbReference>
<evidence type="ECO:0000256" key="12">
    <source>
        <dbReference type="SAM" id="MobiDB-lite"/>
    </source>
</evidence>
<name>A0A0H2S8B0_9AGAM</name>
<feature type="region of interest" description="Disordered" evidence="12">
    <location>
        <begin position="744"/>
        <end position="787"/>
    </location>
</feature>
<evidence type="ECO:0000256" key="1">
    <source>
        <dbReference type="ARBA" id="ARBA00004123"/>
    </source>
</evidence>
<accession>A0A0H2S8B0</accession>
<dbReference type="InterPro" id="IPR000313">
    <property type="entry name" value="PWWP_dom"/>
</dbReference>
<evidence type="ECO:0000256" key="3">
    <source>
        <dbReference type="ARBA" id="ARBA00022723"/>
    </source>
</evidence>
<dbReference type="GO" id="GO:0008270">
    <property type="term" value="F:zinc ion binding"/>
    <property type="evidence" value="ECO:0007669"/>
    <property type="project" value="UniProtKB-KW"/>
</dbReference>
<dbReference type="EMBL" id="KQ085882">
    <property type="protein sequence ID" value="KLO20457.1"/>
    <property type="molecule type" value="Genomic_DNA"/>
</dbReference>
<dbReference type="Pfam" id="PF13831">
    <property type="entry name" value="PHD_2"/>
    <property type="match status" value="1"/>
</dbReference>
<dbReference type="Proteomes" id="UP000053477">
    <property type="component" value="Unassembled WGS sequence"/>
</dbReference>
<feature type="region of interest" description="Disordered" evidence="12">
    <location>
        <begin position="978"/>
        <end position="1002"/>
    </location>
</feature>
<dbReference type="InterPro" id="IPR011011">
    <property type="entry name" value="Znf_FYVE_PHD"/>
</dbReference>
<feature type="domain" description="Bromo" evidence="13">
    <location>
        <begin position="495"/>
        <end position="565"/>
    </location>
</feature>
<dbReference type="SUPFAM" id="SSF47370">
    <property type="entry name" value="Bromodomain"/>
    <property type="match status" value="1"/>
</dbReference>
<feature type="compositionally biased region" description="Polar residues" evidence="12">
    <location>
        <begin position="717"/>
        <end position="726"/>
    </location>
</feature>
<comment type="subcellular location">
    <subcellularLocation>
        <location evidence="1">Nucleus</location>
    </subcellularLocation>
</comment>
<evidence type="ECO:0000256" key="2">
    <source>
        <dbReference type="ARBA" id="ARBA00022553"/>
    </source>
</evidence>
<dbReference type="InterPro" id="IPR050701">
    <property type="entry name" value="Histone_Mod_Regulator"/>
</dbReference>
<evidence type="ECO:0000256" key="7">
    <source>
        <dbReference type="ARBA" id="ARBA00022990"/>
    </source>
</evidence>
<dbReference type="Pfam" id="PF00439">
    <property type="entry name" value="Bromodomain"/>
    <property type="match status" value="1"/>
</dbReference>
<dbReference type="InterPro" id="IPR001487">
    <property type="entry name" value="Bromodomain"/>
</dbReference>
<dbReference type="InterPro" id="IPR018359">
    <property type="entry name" value="Bromodomain_CS"/>
</dbReference>
<dbReference type="InterPro" id="IPR019542">
    <property type="entry name" value="Enhancer_polycomb-like_N"/>
</dbReference>
<feature type="compositionally biased region" description="Basic residues" evidence="12">
    <location>
        <begin position="679"/>
        <end position="689"/>
    </location>
</feature>
<dbReference type="PROSITE" id="PS50016">
    <property type="entry name" value="ZF_PHD_2"/>
    <property type="match status" value="1"/>
</dbReference>
<evidence type="ECO:0000256" key="9">
    <source>
        <dbReference type="ARBA" id="ARBA00023242"/>
    </source>
</evidence>
<feature type="domain" description="PHD-type" evidence="16">
    <location>
        <begin position="183"/>
        <end position="297"/>
    </location>
</feature>
<keyword evidence="4" id="KW-0677">Repeat</keyword>
<keyword evidence="5 11" id="KW-0863">Zinc-finger</keyword>
<dbReference type="SMART" id="SM00297">
    <property type="entry name" value="BROMO"/>
    <property type="match status" value="1"/>
</dbReference>
<feature type="region of interest" description="Disordered" evidence="12">
    <location>
        <begin position="588"/>
        <end position="617"/>
    </location>
</feature>
<dbReference type="STRING" id="27342.A0A0H2S8B0"/>
<dbReference type="SUPFAM" id="SSF63748">
    <property type="entry name" value="Tudor/PWWP/MBT"/>
    <property type="match status" value="1"/>
</dbReference>
<dbReference type="PANTHER" id="PTHR13793">
    <property type="entry name" value="PHD FINGER PROTEINS"/>
    <property type="match status" value="1"/>
</dbReference>
<dbReference type="SMART" id="SM00249">
    <property type="entry name" value="PHD"/>
    <property type="match status" value="2"/>
</dbReference>
<dbReference type="Gene3D" id="2.30.30.140">
    <property type="match status" value="1"/>
</dbReference>
<gene>
    <name evidence="17" type="ORF">SCHPADRAFT_863177</name>
</gene>
<dbReference type="PRINTS" id="PR00503">
    <property type="entry name" value="BROMODOMAIN"/>
</dbReference>
<feature type="compositionally biased region" description="Pro residues" evidence="12">
    <location>
        <begin position="668"/>
        <end position="677"/>
    </location>
</feature>
<organism evidence="17 18">
    <name type="scientific">Schizopora paradoxa</name>
    <dbReference type="NCBI Taxonomy" id="27342"/>
    <lineage>
        <taxon>Eukaryota</taxon>
        <taxon>Fungi</taxon>
        <taxon>Dikarya</taxon>
        <taxon>Basidiomycota</taxon>
        <taxon>Agaricomycotina</taxon>
        <taxon>Agaricomycetes</taxon>
        <taxon>Hymenochaetales</taxon>
        <taxon>Schizoporaceae</taxon>
        <taxon>Schizopora</taxon>
    </lineage>
</organism>
<dbReference type="OrthoDB" id="20839at2759"/>
<dbReference type="InterPro" id="IPR001965">
    <property type="entry name" value="Znf_PHD"/>
</dbReference>
<keyword evidence="6" id="KW-0862">Zinc</keyword>
<evidence type="ECO:0000256" key="8">
    <source>
        <dbReference type="ARBA" id="ARBA00023117"/>
    </source>
</evidence>
<dbReference type="GO" id="GO:0005634">
    <property type="term" value="C:nucleus"/>
    <property type="evidence" value="ECO:0007669"/>
    <property type="project" value="UniProtKB-SubCell"/>
</dbReference>
<keyword evidence="8 10" id="KW-0103">Bromodomain</keyword>
<dbReference type="PANTHER" id="PTHR13793:SF107">
    <property type="entry name" value="BROMODOMAIN-CONTAINING PROTEIN HOMOLOG"/>
    <property type="match status" value="1"/>
</dbReference>
<dbReference type="PROSITE" id="PS51805">
    <property type="entry name" value="EPHD"/>
    <property type="match status" value="1"/>
</dbReference>
<dbReference type="InterPro" id="IPR034732">
    <property type="entry name" value="EPHD"/>
</dbReference>
<feature type="domain" description="PHD-type" evidence="14">
    <location>
        <begin position="129"/>
        <end position="179"/>
    </location>
</feature>
<dbReference type="InterPro" id="IPR019787">
    <property type="entry name" value="Znf_PHD-finger"/>
</dbReference>
<dbReference type="GO" id="GO:0006357">
    <property type="term" value="P:regulation of transcription by RNA polymerase II"/>
    <property type="evidence" value="ECO:0007669"/>
    <property type="project" value="TreeGrafter"/>
</dbReference>
<evidence type="ECO:0000259" key="13">
    <source>
        <dbReference type="PROSITE" id="PS50014"/>
    </source>
</evidence>
<feature type="compositionally biased region" description="Polar residues" evidence="12">
    <location>
        <begin position="319"/>
        <end position="336"/>
    </location>
</feature>
<evidence type="ECO:0000256" key="6">
    <source>
        <dbReference type="ARBA" id="ARBA00022833"/>
    </source>
</evidence>
<evidence type="ECO:0000313" key="18">
    <source>
        <dbReference type="Proteomes" id="UP000053477"/>
    </source>
</evidence>
<dbReference type="Pfam" id="PF00855">
    <property type="entry name" value="PWWP"/>
    <property type="match status" value="1"/>
</dbReference>
<feature type="domain" description="PWWP" evidence="15">
    <location>
        <begin position="1173"/>
        <end position="1243"/>
    </location>
</feature>
<dbReference type="CDD" id="cd05839">
    <property type="entry name" value="PWWP_BRPF"/>
    <property type="match status" value="1"/>
</dbReference>
<evidence type="ECO:0000313" key="17">
    <source>
        <dbReference type="EMBL" id="KLO20457.1"/>
    </source>
</evidence>
<sequence>MARKGHSPTPALPKVSFTKVTDNASTQPAGVHDLQARSYGYNDFSHFARPDHYIRHIEPLESELAVQVEYDMDEQDQEWLDAVNAERKHDQLDKVSYEMFEIIMDKLEKEWFDLTKNIPKPDLGMPSEDSTCAICDDAEGENSNAIVFCDGCNLAVHQDCYGVPYIPEGQWLCRKCTVSPENPVFCSLCPNEGGAFKQTVNGEWVHLLCAIWVPETRVANDVFMEPIVGVEKISKQRWKLKCSICDVKMGACIQCSKASCFLAFHATCARRDKLLMPMKSVHGSEPATLTCFCEKHLPKEQFEAHEAALKELAAADPANSSFESSESRPNVTNTPRSTKKARAYAKSYSLTSAPPLIPAIIVSRILTYIGKVTIRKKQDFLHMVCRYWSLKREARRGAPLLKRLHLEPWSAASGGRGHIGKAPGEPGGETDESIAQKLEYIIGLRKDLERVRLLAELTYKRENKKLKQVEILQDTMNSFFFSHTPLLRLALEQIETLDRHEIFKNPVSKTEVPDYFDIIKKPMCWKYIDEKLDQNGYFHLKDFQDDINLVLNNALAYNRADTPIYRTAARIKAQSVRILEELEQSCQRTRPTFSANDEANPSEPGPSSQRSTPANSEERLIGDLEPPLDVLNLLLSNEAIQEDCDYILGGHLDPLAALFAYELGVPKPPPPPPPAVPKPKAKSKNPKRDRKAEKERRAALLAAQKELDSGPGFRAPTPTSLRIGSGTLTRSQLAKAEAFEAEVLTGGEPGPSSGAPSVASDAPKPSSKRWKRPVILPGQTEVPPVVDDVDSHKSFTMFDEGWILPPGHRRGGRAPIERAELPPPRKRQRIGEKERQQSTLSIYSTPASENQTLPENLSVHSALPTSESRIVSGEVQPPDVETKQELIDEAVLGHEPMLVETGPATVPSHGPSDVDAEVDADADADGEIDDGTNANATVEDGGAIVDAIGEDNVEGEKDPAIITGANVDVDAGIDADVEEGSPVAEPAPTRTRADRRRDRPPPIIIEELDTPATRRAKSMAKKQQRLEALAEQQRLANLEQGRAPSPEIAASPEIVASPPKKPVQVKRGRGRPRKTVQLVTAIDTEMKSEPDSELSPLSSIAEVVEVKTTKTKKGKQVDEGEAGETVAEASNEIIDEDMRKWKRVSADDAHELGKTMQKGPGELHLRDDEFLEGGTLVWAKVESYPWWPAVVYEEDDPAVPHSLFNMKDKLPTTNGPMLLVQFWDAKRQWQWLPLNRLKLLNEVKDLDAAMLSGSKGQRFKNKNAKDNCRAAYRAAHAEMEGYSSS</sequence>
<dbReference type="PROSITE" id="PS01359">
    <property type="entry name" value="ZF_PHD_1"/>
    <property type="match status" value="1"/>
</dbReference>
<evidence type="ECO:0000256" key="10">
    <source>
        <dbReference type="PROSITE-ProRule" id="PRU00035"/>
    </source>
</evidence>
<feature type="region of interest" description="Disordered" evidence="12">
    <location>
        <begin position="319"/>
        <end position="338"/>
    </location>
</feature>
<feature type="compositionally biased region" description="Polar residues" evidence="12">
    <location>
        <begin position="837"/>
        <end position="855"/>
    </location>
</feature>
<dbReference type="InterPro" id="IPR013083">
    <property type="entry name" value="Znf_RING/FYVE/PHD"/>
</dbReference>
<dbReference type="PROSITE" id="PS50014">
    <property type="entry name" value="BROMODOMAIN_2"/>
    <property type="match status" value="1"/>
</dbReference>
<evidence type="ECO:0000259" key="15">
    <source>
        <dbReference type="PROSITE" id="PS50812"/>
    </source>
</evidence>
<dbReference type="Pfam" id="PF13832">
    <property type="entry name" value="zf-HC5HC2H_2"/>
    <property type="match status" value="1"/>
</dbReference>
<dbReference type="PROSITE" id="PS00633">
    <property type="entry name" value="BROMODOMAIN_1"/>
    <property type="match status" value="1"/>
</dbReference>
<dbReference type="Gene3D" id="1.20.920.10">
    <property type="entry name" value="Bromodomain-like"/>
    <property type="match status" value="1"/>
</dbReference>
<dbReference type="CDD" id="cd15492">
    <property type="entry name" value="PHD_BRPF_JADE_like"/>
    <property type="match status" value="1"/>
</dbReference>
<reference evidence="17 18" key="1">
    <citation type="submission" date="2015-04" db="EMBL/GenBank/DDBJ databases">
        <title>Complete genome sequence of Schizopora paradoxa KUC8140, a cosmopolitan wood degrader in East Asia.</title>
        <authorList>
            <consortium name="DOE Joint Genome Institute"/>
            <person name="Min B."/>
            <person name="Park H."/>
            <person name="Jang Y."/>
            <person name="Kim J.-J."/>
            <person name="Kim K.H."/>
            <person name="Pangilinan J."/>
            <person name="Lipzen A."/>
            <person name="Riley R."/>
            <person name="Grigoriev I.V."/>
            <person name="Spatafora J.W."/>
            <person name="Choi I.-G."/>
        </authorList>
    </citation>
    <scope>NUCLEOTIDE SEQUENCE [LARGE SCALE GENOMIC DNA]</scope>
    <source>
        <strain evidence="17 18">KUC8140</strain>
    </source>
</reference>
<dbReference type="GO" id="GO:0006325">
    <property type="term" value="P:chromatin organization"/>
    <property type="evidence" value="ECO:0007669"/>
    <property type="project" value="UniProtKB-ARBA"/>
</dbReference>
<dbReference type="FunFam" id="3.30.40.10:FF:000007">
    <property type="entry name" value="Bromodomain containing 1, isoform CRA_b"/>
    <property type="match status" value="1"/>
</dbReference>
<dbReference type="InterPro" id="IPR019786">
    <property type="entry name" value="Zinc_finger_PHD-type_CS"/>
</dbReference>
<keyword evidence="3" id="KW-0479">Metal-binding</keyword>
<keyword evidence="18" id="KW-1185">Reference proteome</keyword>
<dbReference type="InParanoid" id="A0A0H2S8B0"/>
<evidence type="ECO:0008006" key="19">
    <source>
        <dbReference type="Google" id="ProtNLM"/>
    </source>
</evidence>
<protein>
    <recommendedName>
        <fullName evidence="19">Peregrin</fullName>
    </recommendedName>
</protein>
<proteinExistence type="predicted"/>
<feature type="region of interest" description="Disordered" evidence="12">
    <location>
        <begin position="799"/>
        <end position="855"/>
    </location>
</feature>
<feature type="compositionally biased region" description="Basic and acidic residues" evidence="12">
    <location>
        <begin position="991"/>
        <end position="1000"/>
    </location>
</feature>
<evidence type="ECO:0000256" key="4">
    <source>
        <dbReference type="ARBA" id="ARBA00022737"/>
    </source>
</evidence>
<dbReference type="FunFam" id="3.30.40.10:FF:000008">
    <property type="entry name" value="Bromodomain containing 1, isoform CRA_a"/>
    <property type="match status" value="1"/>
</dbReference>
<evidence type="ECO:0000259" key="16">
    <source>
        <dbReference type="PROSITE" id="PS51805"/>
    </source>
</evidence>
<feature type="compositionally biased region" description="Polar residues" evidence="12">
    <location>
        <begin position="588"/>
        <end position="615"/>
    </location>
</feature>
<dbReference type="InterPro" id="IPR036427">
    <property type="entry name" value="Bromodomain-like_sf"/>
</dbReference>